<feature type="domain" description="Laminin EGF-like" evidence="7">
    <location>
        <begin position="144"/>
        <end position="201"/>
    </location>
</feature>
<dbReference type="CDD" id="cd00055">
    <property type="entry name" value="EGF_Lam"/>
    <property type="match status" value="2"/>
</dbReference>
<dbReference type="OrthoDB" id="10055367at2759"/>
<sequence>MAISPGGNEIFKASDVMLEGRGRNVTLFMTPSPSPDTNSYHVVLDEEHVTPSNSVTPFEFQSILTNLTSIKVRALYFPGGSVSFKRISLAHAVKNETVPENMQVRFAENASCHQNYSGLSCETCAPGYKREILGDSPFGRCVLCSCNGRSTRCHPDTGVCTNCEVGTYGDRCEHCTNNVQGPDCTRCKTGYWGLSRSGCRACNCSAIGTLYGNTSLCDEVTGQCSCNASMNVEGRACDRCKETAYSVSGNSISDCRECPSCYKFIQSDVHKLRPQVAQTQNLITRIAQHPVMLSNKNFALRFNESVREVISLVGHASVAAQNDSAFRVHWTALGQAFDSLESLVKNNLSETVNASSLVALSARSNYQVIKETITKVVGLVKKAYRVLNTTVDQRTRLVGAQLDLLKEMAVNLDNLTRQALHLENSTLHANTTIHSGSQYAVARANLTAINARTVQESEDELSPYLEPLLRNATETKRLGEKAVAESLERLEKASSLLNQTRSLASMAATPNPDNTRTLNDLNMYLSNLDATTARYLNNTRTIFESSRPVVAQVNSAVVRAQDLVSKVSQVVENSTAQAASAESSNQIANSAINQANQVHHDATYMLDVIKNFESVSHEAILRANASLSKTDTLEQQLSEVIGNASSISVDVQDSVNASMRAIQLGGLSYHLADNESKVISEEFVRVKKLENDSHQADILLSNQSLREYIKRHIEPKENTCRNLTNKATNLSTQANALLHLANETNSKAQRVVEQTQRALNESKVLALDDPNNSIPELNQAIAKVRESFAALNLTANITQLRDSIQIHKSKFQQNQLRKNTLMLEIKRVRQLIDSFKEVNRECQK</sequence>
<keyword evidence="2" id="KW-0677">Repeat</keyword>
<dbReference type="RefSeq" id="XP_031551743.1">
    <property type="nucleotide sequence ID" value="XM_031695883.1"/>
</dbReference>
<dbReference type="KEGG" id="aten:116289013"/>
<evidence type="ECO:0000313" key="9">
    <source>
        <dbReference type="Proteomes" id="UP000515163"/>
    </source>
</evidence>
<dbReference type="InterPro" id="IPR002049">
    <property type="entry name" value="LE_dom"/>
</dbReference>
<dbReference type="PROSITE" id="PS50027">
    <property type="entry name" value="EGF_LAM_2"/>
    <property type="match status" value="1"/>
</dbReference>
<dbReference type="PROSITE" id="PS01248">
    <property type="entry name" value="EGF_LAM_1"/>
    <property type="match status" value="1"/>
</dbReference>
<evidence type="ECO:0000256" key="1">
    <source>
        <dbReference type="ARBA" id="ARBA00022729"/>
    </source>
</evidence>
<evidence type="ECO:0000256" key="4">
    <source>
        <dbReference type="ARBA" id="ARBA00023180"/>
    </source>
</evidence>
<dbReference type="GO" id="GO:0009888">
    <property type="term" value="P:tissue development"/>
    <property type="evidence" value="ECO:0007669"/>
    <property type="project" value="TreeGrafter"/>
</dbReference>
<keyword evidence="9" id="KW-1185">Reference proteome</keyword>
<dbReference type="PANTHER" id="PTHR10574">
    <property type="entry name" value="NETRIN/LAMININ-RELATED"/>
    <property type="match status" value="1"/>
</dbReference>
<dbReference type="InParanoid" id="A0A6P8H943"/>
<keyword evidence="5 6" id="KW-0424">Laminin EGF-like domain</keyword>
<accession>A0A6P8H943</accession>
<evidence type="ECO:0000256" key="3">
    <source>
        <dbReference type="ARBA" id="ARBA00023157"/>
    </source>
</evidence>
<reference evidence="10" key="1">
    <citation type="submission" date="2025-08" db="UniProtKB">
        <authorList>
            <consortium name="RefSeq"/>
        </authorList>
    </citation>
    <scope>IDENTIFICATION</scope>
    <source>
        <tissue evidence="10">Tentacle</tissue>
    </source>
</reference>
<evidence type="ECO:0000313" key="10">
    <source>
        <dbReference type="RefSeq" id="XP_031551743.1"/>
    </source>
</evidence>
<evidence type="ECO:0000256" key="5">
    <source>
        <dbReference type="ARBA" id="ARBA00023292"/>
    </source>
</evidence>
<keyword evidence="4" id="KW-0325">Glycoprotein</keyword>
<dbReference type="GO" id="GO:0009887">
    <property type="term" value="P:animal organ morphogenesis"/>
    <property type="evidence" value="ECO:0007669"/>
    <property type="project" value="TreeGrafter"/>
</dbReference>
<organism evidence="9 10">
    <name type="scientific">Actinia tenebrosa</name>
    <name type="common">Australian red waratah sea anemone</name>
    <dbReference type="NCBI Taxonomy" id="6105"/>
    <lineage>
        <taxon>Eukaryota</taxon>
        <taxon>Metazoa</taxon>
        <taxon>Cnidaria</taxon>
        <taxon>Anthozoa</taxon>
        <taxon>Hexacorallia</taxon>
        <taxon>Actiniaria</taxon>
        <taxon>Actiniidae</taxon>
        <taxon>Actinia</taxon>
    </lineage>
</organism>
<dbReference type="GeneID" id="116289013"/>
<dbReference type="SMART" id="SM00180">
    <property type="entry name" value="EGF_Lam"/>
    <property type="match status" value="2"/>
</dbReference>
<dbReference type="InterPro" id="IPR000034">
    <property type="entry name" value="Laminin_IV"/>
</dbReference>
<protein>
    <submittedName>
        <fullName evidence="10">Laminin subunit gamma-1-like</fullName>
    </submittedName>
</protein>
<evidence type="ECO:0000256" key="2">
    <source>
        <dbReference type="ARBA" id="ARBA00022737"/>
    </source>
</evidence>
<dbReference type="Gene3D" id="2.10.25.10">
    <property type="entry name" value="Laminin"/>
    <property type="match status" value="1"/>
</dbReference>
<name>A0A6P8H943_ACTTE</name>
<keyword evidence="1" id="KW-0732">Signal</keyword>
<evidence type="ECO:0000259" key="8">
    <source>
        <dbReference type="PROSITE" id="PS51115"/>
    </source>
</evidence>
<keyword evidence="3 6" id="KW-1015">Disulfide bond</keyword>
<dbReference type="PROSITE" id="PS51115">
    <property type="entry name" value="LAMININ_IVA"/>
    <property type="match status" value="1"/>
</dbReference>
<evidence type="ECO:0000256" key="6">
    <source>
        <dbReference type="PROSITE-ProRule" id="PRU00460"/>
    </source>
</evidence>
<gene>
    <name evidence="10" type="primary">LOC116289013</name>
</gene>
<dbReference type="SUPFAM" id="SSF57196">
    <property type="entry name" value="EGF/Laminin"/>
    <property type="match status" value="1"/>
</dbReference>
<proteinExistence type="predicted"/>
<feature type="domain" description="Laminin IV type A" evidence="8">
    <location>
        <begin position="1"/>
        <end position="123"/>
    </location>
</feature>
<dbReference type="Gene3D" id="2.170.300.10">
    <property type="entry name" value="Tie2 ligand-binding domain superfamily"/>
    <property type="match status" value="1"/>
</dbReference>
<dbReference type="AlphaFoldDB" id="A0A6P8H943"/>
<dbReference type="PANTHER" id="PTHR10574:SF406">
    <property type="entry name" value="LAMININ SUBUNIT ALPHA 5"/>
    <property type="match status" value="1"/>
</dbReference>
<feature type="disulfide bond" evidence="6">
    <location>
        <begin position="175"/>
        <end position="184"/>
    </location>
</feature>
<comment type="caution">
    <text evidence="6">Lacks conserved residue(s) required for the propagation of feature annotation.</text>
</comment>
<dbReference type="InterPro" id="IPR050440">
    <property type="entry name" value="Laminin/Netrin_ECM"/>
</dbReference>
<dbReference type="Pfam" id="PF00052">
    <property type="entry name" value="Laminin_B"/>
    <property type="match status" value="1"/>
</dbReference>
<evidence type="ECO:0000259" key="7">
    <source>
        <dbReference type="PROSITE" id="PS50027"/>
    </source>
</evidence>
<dbReference type="Proteomes" id="UP000515163">
    <property type="component" value="Unplaced"/>
</dbReference>
<dbReference type="Pfam" id="PF00053">
    <property type="entry name" value="EGF_laminin"/>
    <property type="match status" value="3"/>
</dbReference>